<proteinExistence type="predicted"/>
<organism evidence="2 3">
    <name type="scientific">Diacronema lutheri</name>
    <name type="common">Unicellular marine alga</name>
    <name type="synonym">Monochrysis lutheri</name>
    <dbReference type="NCBI Taxonomy" id="2081491"/>
    <lineage>
        <taxon>Eukaryota</taxon>
        <taxon>Haptista</taxon>
        <taxon>Haptophyta</taxon>
        <taxon>Pavlovophyceae</taxon>
        <taxon>Pavlovales</taxon>
        <taxon>Pavlovaceae</taxon>
        <taxon>Diacronema</taxon>
    </lineage>
</organism>
<name>A0A8J5XKF7_DIALT</name>
<evidence type="ECO:0000313" key="3">
    <source>
        <dbReference type="Proteomes" id="UP000751190"/>
    </source>
</evidence>
<sequence>MADAEPGTSLFILEHTVHRVDSPKAQPTVRLPSTPGSSYDGLAPMRCADADASQTTELVVSNSRYFSLRVGLVGTGGRISQLWNGEQLHAHAELIYENGLPVQSTHSDSPNGGGKPSADTMLEGETVRALVDGEAAFRLRITALSSRVGHTRFRVRVTVPTHGDPLLPSVLTVLTHPMRSITKLSLKAARPSLRLAPSAILTSRYDAPRASGSGSMGDTASPYGGALATARTAARLARWTGDAESVELARVISCADFDPHLLAPGAATPDACARSSDAAGGMGKRKRMRGWGDDDWYDDENDDGGGGGVCGGGGPYGDDGLAPCALTRFTSETADQHDMLPSLHGLRELDACGVQLVDGAGVDCAATAGGAGGLSAAELEALMTWPGEMLELDMDSELARVDGLASLGASAPRAPSEPCKLRAADAPAVAMPNALPGLQLSDEREGAVSLGAPLHEHHAWLARVLLAPAQRQAEPSAERLACAVEQTLATRAGDVADADNPSQKSSAPQGELLFTIQTEFDELKRSLASLVDLASKRSVTC</sequence>
<dbReference type="Proteomes" id="UP000751190">
    <property type="component" value="Unassembled WGS sequence"/>
</dbReference>
<protein>
    <submittedName>
        <fullName evidence="2">Uncharacterized protein</fullName>
    </submittedName>
</protein>
<accession>A0A8J5XKF7</accession>
<dbReference type="EMBL" id="JAGTXO010000008">
    <property type="protein sequence ID" value="KAG8466318.1"/>
    <property type="molecule type" value="Genomic_DNA"/>
</dbReference>
<reference evidence="2" key="1">
    <citation type="submission" date="2021-05" db="EMBL/GenBank/DDBJ databases">
        <title>The genome of the haptophyte Pavlova lutheri (Diacronema luteri, Pavlovales) - a model for lipid biosynthesis in eukaryotic algae.</title>
        <authorList>
            <person name="Hulatt C.J."/>
            <person name="Posewitz M.C."/>
        </authorList>
    </citation>
    <scope>NUCLEOTIDE SEQUENCE</scope>
    <source>
        <strain evidence="2">NIVA-4/92</strain>
    </source>
</reference>
<comment type="caution">
    <text evidence="2">The sequence shown here is derived from an EMBL/GenBank/DDBJ whole genome shotgun (WGS) entry which is preliminary data.</text>
</comment>
<keyword evidence="3" id="KW-1185">Reference proteome</keyword>
<evidence type="ECO:0000313" key="2">
    <source>
        <dbReference type="EMBL" id="KAG8466318.1"/>
    </source>
</evidence>
<dbReference type="AlphaFoldDB" id="A0A8J5XKF7"/>
<evidence type="ECO:0000256" key="1">
    <source>
        <dbReference type="SAM" id="MobiDB-lite"/>
    </source>
</evidence>
<gene>
    <name evidence="2" type="ORF">KFE25_002074</name>
</gene>
<feature type="compositionally biased region" description="Polar residues" evidence="1">
    <location>
        <begin position="101"/>
        <end position="110"/>
    </location>
</feature>
<feature type="region of interest" description="Disordered" evidence="1">
    <location>
        <begin position="101"/>
        <end position="120"/>
    </location>
</feature>